<keyword evidence="2" id="KW-1185">Reference proteome</keyword>
<name>A0ABS5RT07_9HYPH</name>
<dbReference type="EMBL" id="JAFMNX010000001">
    <property type="protein sequence ID" value="MBS9720190.1"/>
    <property type="molecule type" value="Genomic_DNA"/>
</dbReference>
<protein>
    <submittedName>
        <fullName evidence="1">Uncharacterized protein</fullName>
    </submittedName>
</protein>
<gene>
    <name evidence="1" type="ORF">JYU29_05750</name>
</gene>
<reference evidence="1 2" key="1">
    <citation type="submission" date="2021-03" db="EMBL/GenBank/DDBJ databases">
        <title>Tianweitania aestuarii sp. nov., isolated from a tidal flat.</title>
        <authorList>
            <person name="Park S."/>
            <person name="Yoon J.-H."/>
        </authorList>
    </citation>
    <scope>NUCLEOTIDE SEQUENCE [LARGE SCALE GENOMIC DNA]</scope>
    <source>
        <strain evidence="1 2">BSSL-BM11</strain>
    </source>
</reference>
<comment type="caution">
    <text evidence="1">The sequence shown here is derived from an EMBL/GenBank/DDBJ whole genome shotgun (WGS) entry which is preliminary data.</text>
</comment>
<organism evidence="1 2">
    <name type="scientific">Tianweitania aestuarii</name>
    <dbReference type="NCBI Taxonomy" id="2814886"/>
    <lineage>
        <taxon>Bacteria</taxon>
        <taxon>Pseudomonadati</taxon>
        <taxon>Pseudomonadota</taxon>
        <taxon>Alphaproteobacteria</taxon>
        <taxon>Hyphomicrobiales</taxon>
        <taxon>Phyllobacteriaceae</taxon>
        <taxon>Tianweitania</taxon>
    </lineage>
</organism>
<sequence length="309" mass="34419">MFFILFLVSNEIANSLLGRKNLVWVDRPEIRDGWSIMMKTMTIEEMLVWAFVNELPKGGGVDGLESRESAWGAMSSGSDMMASFAVLGMKPQTSVGSSYEPRGMWFDQGDAHPDALTLGGAVSDLGRCSVRLPTDWQPLSDWPNTLGLAEAEVDNQAARFQARSETETGRSLVALVMGTSILGKRPDWSSVPLEARVVERGGKPAWFVKRTMLDNFHQPFEIEVDGYNPKSGRPVRGAYRKFELTGNAAGDILARLDWQLWIAALRHLGTVMRAKLVEHRLADFDERMTPWQDVEGSGPIIMTFEPKNL</sequence>
<proteinExistence type="predicted"/>
<evidence type="ECO:0000313" key="2">
    <source>
        <dbReference type="Proteomes" id="UP001297272"/>
    </source>
</evidence>
<dbReference type="Proteomes" id="UP001297272">
    <property type="component" value="Unassembled WGS sequence"/>
</dbReference>
<dbReference type="RefSeq" id="WP_213983745.1">
    <property type="nucleotide sequence ID" value="NZ_JAFMNX010000001.1"/>
</dbReference>
<accession>A0ABS5RT07</accession>
<evidence type="ECO:0000313" key="1">
    <source>
        <dbReference type="EMBL" id="MBS9720190.1"/>
    </source>
</evidence>